<reference evidence="2" key="1">
    <citation type="submission" date="2017-01" db="EMBL/GenBank/DDBJ databases">
        <authorList>
            <person name="Wang Y."/>
            <person name="White M."/>
            <person name="Kvist S."/>
            <person name="Moncalvo J.-M."/>
        </authorList>
    </citation>
    <scope>NUCLEOTIDE SEQUENCE [LARGE SCALE GENOMIC DNA]</scope>
    <source>
        <strain evidence="2">ID-206-W2</strain>
    </source>
</reference>
<sequence length="12" mass="1396">MILLGMYLIVTE</sequence>
<keyword evidence="2" id="KW-1185">Reference proteome</keyword>
<name>A0A1R1X882_9FUNG</name>
<accession>A0A1R1X882</accession>
<evidence type="ECO:0000313" key="2">
    <source>
        <dbReference type="Proteomes" id="UP000187429"/>
    </source>
</evidence>
<dbReference type="EMBL" id="LSSM01006393">
    <property type="protein sequence ID" value="OMJ10851.1"/>
    <property type="molecule type" value="Genomic_DNA"/>
</dbReference>
<comment type="caution">
    <text evidence="1">The sequence shown here is derived from an EMBL/GenBank/DDBJ whole genome shotgun (WGS) entry which is preliminary data.</text>
</comment>
<protein>
    <submittedName>
        <fullName evidence="1">Uncharacterized protein</fullName>
    </submittedName>
</protein>
<feature type="non-terminal residue" evidence="1">
    <location>
        <position position="12"/>
    </location>
</feature>
<gene>
    <name evidence="1" type="ORF">AYI69_g10075</name>
</gene>
<dbReference type="Proteomes" id="UP000187429">
    <property type="component" value="Unassembled WGS sequence"/>
</dbReference>
<organism evidence="1 2">
    <name type="scientific">Smittium culicis</name>
    <dbReference type="NCBI Taxonomy" id="133412"/>
    <lineage>
        <taxon>Eukaryota</taxon>
        <taxon>Fungi</taxon>
        <taxon>Fungi incertae sedis</taxon>
        <taxon>Zoopagomycota</taxon>
        <taxon>Kickxellomycotina</taxon>
        <taxon>Harpellomycetes</taxon>
        <taxon>Harpellales</taxon>
        <taxon>Legeriomycetaceae</taxon>
        <taxon>Smittium</taxon>
    </lineage>
</organism>
<proteinExistence type="predicted"/>
<evidence type="ECO:0000313" key="1">
    <source>
        <dbReference type="EMBL" id="OMJ10851.1"/>
    </source>
</evidence>